<organism evidence="1 2">
    <name type="scientific">Lacimicrobium alkaliphilum</name>
    <dbReference type="NCBI Taxonomy" id="1526571"/>
    <lineage>
        <taxon>Bacteria</taxon>
        <taxon>Pseudomonadati</taxon>
        <taxon>Pseudomonadota</taxon>
        <taxon>Gammaproteobacteria</taxon>
        <taxon>Alteromonadales</taxon>
        <taxon>Alteromonadaceae</taxon>
        <taxon>Lacimicrobium</taxon>
    </lineage>
</organism>
<evidence type="ECO:0000313" key="1">
    <source>
        <dbReference type="EMBL" id="GGD78704.1"/>
    </source>
</evidence>
<sequence>MLTIAVLLIILLAMFIWRLTDHRADYNAFQRLIAAQPTRPARFKPQLVADLPEPARRFFLYTIEPDTPLYRVTRVSMSGKFGMGSKAKPDYLNMTATQVFTVPEGFVWKMQARRGWMTLSGSDSNSWTRFWLMGLIPVARLGGDTDHTRSAFGRYVAEAVFWSPASVLPGPGISWELVDKDCARLTVMYQGLSQSVDVTVANNGQPTKVRFMRWSNANADKVHRLQPFGGYLSEFREFGGFHLPTHVEAGNHFETDQYFPFFVADITDIAFPNE</sequence>
<dbReference type="Proteomes" id="UP000614272">
    <property type="component" value="Unassembled WGS sequence"/>
</dbReference>
<gene>
    <name evidence="1" type="ORF">GCM10011357_37110</name>
</gene>
<evidence type="ECO:0000313" key="2">
    <source>
        <dbReference type="Proteomes" id="UP000614272"/>
    </source>
</evidence>
<proteinExistence type="predicted"/>
<reference evidence="2" key="1">
    <citation type="journal article" date="2019" name="Int. J. Syst. Evol. Microbiol.">
        <title>The Global Catalogue of Microorganisms (GCM) 10K type strain sequencing project: providing services to taxonomists for standard genome sequencing and annotation.</title>
        <authorList>
            <consortium name="The Broad Institute Genomics Platform"/>
            <consortium name="The Broad Institute Genome Sequencing Center for Infectious Disease"/>
            <person name="Wu L."/>
            <person name="Ma J."/>
        </authorList>
    </citation>
    <scope>NUCLEOTIDE SEQUENCE [LARGE SCALE GENOMIC DNA]</scope>
    <source>
        <strain evidence="2">CGMCC 1.12923</strain>
    </source>
</reference>
<protein>
    <submittedName>
        <fullName evidence="1">Uncharacterized protein</fullName>
    </submittedName>
</protein>
<dbReference type="RefSeq" id="WP_099036517.1">
    <property type="nucleotide sequence ID" value="NZ_BMGJ01000022.1"/>
</dbReference>
<accession>A0ABQ1RQT3</accession>
<keyword evidence="2" id="KW-1185">Reference proteome</keyword>
<dbReference type="Pfam" id="PF20181">
    <property type="entry name" value="DUF6544"/>
    <property type="match status" value="1"/>
</dbReference>
<comment type="caution">
    <text evidence="1">The sequence shown here is derived from an EMBL/GenBank/DDBJ whole genome shotgun (WGS) entry which is preliminary data.</text>
</comment>
<dbReference type="EMBL" id="BMGJ01000022">
    <property type="protein sequence ID" value="GGD78704.1"/>
    <property type="molecule type" value="Genomic_DNA"/>
</dbReference>
<name>A0ABQ1RQT3_9ALTE</name>
<dbReference type="InterPro" id="IPR046674">
    <property type="entry name" value="DUF6544"/>
</dbReference>